<dbReference type="AlphaFoldDB" id="A0A6M3LGY8"/>
<name>A0A6M3LGY8_9ZZZZ</name>
<dbReference type="EMBL" id="MT143057">
    <property type="protein sequence ID" value="QJA92318.1"/>
    <property type="molecule type" value="Genomic_DNA"/>
</dbReference>
<evidence type="ECO:0000313" key="1">
    <source>
        <dbReference type="EMBL" id="QJA92318.1"/>
    </source>
</evidence>
<reference evidence="1" key="1">
    <citation type="submission" date="2020-03" db="EMBL/GenBank/DDBJ databases">
        <title>The deep terrestrial virosphere.</title>
        <authorList>
            <person name="Holmfeldt K."/>
            <person name="Nilsson E."/>
            <person name="Simone D."/>
            <person name="Lopez-Fernandez M."/>
            <person name="Wu X."/>
            <person name="de Brujin I."/>
            <person name="Lundin D."/>
            <person name="Andersson A."/>
            <person name="Bertilsson S."/>
            <person name="Dopson M."/>
        </authorList>
    </citation>
    <scope>NUCLEOTIDE SEQUENCE</scope>
    <source>
        <strain evidence="1">MM415B04733</strain>
    </source>
</reference>
<organism evidence="1">
    <name type="scientific">viral metagenome</name>
    <dbReference type="NCBI Taxonomy" id="1070528"/>
    <lineage>
        <taxon>unclassified sequences</taxon>
        <taxon>metagenomes</taxon>
        <taxon>organismal metagenomes</taxon>
    </lineage>
</organism>
<accession>A0A6M3LGY8</accession>
<gene>
    <name evidence="1" type="ORF">MM415B04733_0003</name>
</gene>
<protein>
    <submittedName>
        <fullName evidence="1">Uncharacterized protein</fullName>
    </submittedName>
</protein>
<proteinExistence type="predicted"/>
<sequence length="71" mass="7905">MVVNPLIRVNLPAITLIATAGSVDTAGIMFLMQQQVGYLLLCIWDTPYVHIGSPYFPDEVPYVCKNFFLGE</sequence>